<dbReference type="Proteomes" id="UP000485058">
    <property type="component" value="Unassembled WGS sequence"/>
</dbReference>
<keyword evidence="3" id="KW-1185">Reference proteome</keyword>
<evidence type="ECO:0000256" key="1">
    <source>
        <dbReference type="SAM" id="Coils"/>
    </source>
</evidence>
<sequence>PTAKRVRLRQFLCQQLHDRGAGTPGNLTSRYDSNKQALELYREISRSCLLDTRMASLTEQIKKVQERIKEAEDRVQFLKALPVRNEYESVCLVETEKRLIIFRREEAILSKEGAVGGRQVVPALRSA</sequence>
<evidence type="ECO:0000313" key="2">
    <source>
        <dbReference type="EMBL" id="GFH06135.1"/>
    </source>
</evidence>
<name>A0A699Y9W5_HAELA</name>
<feature type="non-terminal residue" evidence="2">
    <location>
        <position position="1"/>
    </location>
</feature>
<gene>
    <name evidence="2" type="ORF">HaLaN_00714</name>
</gene>
<proteinExistence type="predicted"/>
<feature type="non-terminal residue" evidence="2">
    <location>
        <position position="127"/>
    </location>
</feature>
<protein>
    <submittedName>
        <fullName evidence="2">Uncharacterized protein</fullName>
    </submittedName>
</protein>
<keyword evidence="1" id="KW-0175">Coiled coil</keyword>
<dbReference type="EMBL" id="BLLF01000024">
    <property type="protein sequence ID" value="GFH06135.1"/>
    <property type="molecule type" value="Genomic_DNA"/>
</dbReference>
<organism evidence="2 3">
    <name type="scientific">Haematococcus lacustris</name>
    <name type="common">Green alga</name>
    <name type="synonym">Haematococcus pluvialis</name>
    <dbReference type="NCBI Taxonomy" id="44745"/>
    <lineage>
        <taxon>Eukaryota</taxon>
        <taxon>Viridiplantae</taxon>
        <taxon>Chlorophyta</taxon>
        <taxon>core chlorophytes</taxon>
        <taxon>Chlorophyceae</taxon>
        <taxon>CS clade</taxon>
        <taxon>Chlamydomonadales</taxon>
        <taxon>Haematococcaceae</taxon>
        <taxon>Haematococcus</taxon>
    </lineage>
</organism>
<accession>A0A699Y9W5</accession>
<feature type="coiled-coil region" evidence="1">
    <location>
        <begin position="54"/>
        <end position="81"/>
    </location>
</feature>
<comment type="caution">
    <text evidence="2">The sequence shown here is derived from an EMBL/GenBank/DDBJ whole genome shotgun (WGS) entry which is preliminary data.</text>
</comment>
<reference evidence="2 3" key="1">
    <citation type="submission" date="2020-02" db="EMBL/GenBank/DDBJ databases">
        <title>Draft genome sequence of Haematococcus lacustris strain NIES-144.</title>
        <authorList>
            <person name="Morimoto D."/>
            <person name="Nakagawa S."/>
            <person name="Yoshida T."/>
            <person name="Sawayama S."/>
        </authorList>
    </citation>
    <scope>NUCLEOTIDE SEQUENCE [LARGE SCALE GENOMIC DNA]</scope>
    <source>
        <strain evidence="2 3">NIES-144</strain>
    </source>
</reference>
<dbReference type="AlphaFoldDB" id="A0A699Y9W5"/>
<evidence type="ECO:0000313" key="3">
    <source>
        <dbReference type="Proteomes" id="UP000485058"/>
    </source>
</evidence>